<reference evidence="7 8" key="1">
    <citation type="submission" date="2024-11" db="EMBL/GenBank/DDBJ databases">
        <title>A near-complete genome assembly of Cinchona calisaya.</title>
        <authorList>
            <person name="Lian D.C."/>
            <person name="Zhao X.W."/>
            <person name="Wei L."/>
        </authorList>
    </citation>
    <scope>NUCLEOTIDE SEQUENCE [LARGE SCALE GENOMIC DNA]</scope>
    <source>
        <tissue evidence="7">Nenye</tissue>
    </source>
</reference>
<feature type="domain" description="SWIM-type" evidence="6">
    <location>
        <begin position="232"/>
        <end position="274"/>
    </location>
</feature>
<feature type="region of interest" description="Disordered" evidence="5">
    <location>
        <begin position="97"/>
        <end position="127"/>
    </location>
</feature>
<accession>A0ABD2ZXW8</accession>
<feature type="compositionally biased region" description="Basic and acidic residues" evidence="5">
    <location>
        <begin position="97"/>
        <end position="111"/>
    </location>
</feature>
<evidence type="ECO:0000313" key="8">
    <source>
        <dbReference type="Proteomes" id="UP001630127"/>
    </source>
</evidence>
<evidence type="ECO:0000256" key="2">
    <source>
        <dbReference type="ARBA" id="ARBA00022771"/>
    </source>
</evidence>
<keyword evidence="2 4" id="KW-0863">Zinc-finger</keyword>
<dbReference type="InterPro" id="IPR006564">
    <property type="entry name" value="Znf_PMZ"/>
</dbReference>
<proteinExistence type="predicted"/>
<evidence type="ECO:0000256" key="4">
    <source>
        <dbReference type="PROSITE-ProRule" id="PRU00325"/>
    </source>
</evidence>
<keyword evidence="8" id="KW-1185">Reference proteome</keyword>
<dbReference type="Pfam" id="PF04434">
    <property type="entry name" value="SWIM"/>
    <property type="match status" value="1"/>
</dbReference>
<gene>
    <name evidence="7" type="ORF">ACH5RR_016702</name>
</gene>
<dbReference type="GO" id="GO:0008270">
    <property type="term" value="F:zinc ion binding"/>
    <property type="evidence" value="ECO:0007669"/>
    <property type="project" value="UniProtKB-KW"/>
</dbReference>
<protein>
    <recommendedName>
        <fullName evidence="6">SWIM-type domain-containing protein</fullName>
    </recommendedName>
</protein>
<dbReference type="AlphaFoldDB" id="A0ABD2ZXW8"/>
<evidence type="ECO:0000256" key="3">
    <source>
        <dbReference type="ARBA" id="ARBA00022833"/>
    </source>
</evidence>
<sequence>MSLQDSFVLCITDKDLKFMVNTLPPNRVAEVYITYYGVFNLVNPNVGSSKNVGMRTAGTGQHGKELKGSGKNVHKLAKEVKAKGKVSSKTLTKGKLKDKSSVSIEDKRQSDNEGEINTVGDDDEDGELFDEYMLLESERNGSDDNSFENFSYTEDAGNDDNIGTVRTPKEERTKLNDSDLIIVEGMQSEYESSSNDLKSLSGSDKETKRKKYPVFNKRTDLKNPKFSLGLRFQVSCIYRDGVAVVLLSRTCSCRKWELRGIPCNHAVACIFRSRARPGSYVDDFYSIETYMRSYDQPYSQSVALDYGIKLICLIFWYPIIVEVLEGLKKLNYPTKAREIELEAVENQVQEKVEVPPSAGDEGATTDVVEVPPSAGDKGAITDTVEVPPTLMMNE</sequence>
<feature type="region of interest" description="Disordered" evidence="5">
    <location>
        <begin position="139"/>
        <end position="165"/>
    </location>
</feature>
<dbReference type="Proteomes" id="UP001630127">
    <property type="component" value="Unassembled WGS sequence"/>
</dbReference>
<dbReference type="SMART" id="SM00575">
    <property type="entry name" value="ZnF_PMZ"/>
    <property type="match status" value="1"/>
</dbReference>
<evidence type="ECO:0000256" key="5">
    <source>
        <dbReference type="SAM" id="MobiDB-lite"/>
    </source>
</evidence>
<evidence type="ECO:0000259" key="6">
    <source>
        <dbReference type="PROSITE" id="PS50966"/>
    </source>
</evidence>
<dbReference type="InterPro" id="IPR007527">
    <property type="entry name" value="Znf_SWIM"/>
</dbReference>
<keyword evidence="1" id="KW-0479">Metal-binding</keyword>
<evidence type="ECO:0000256" key="1">
    <source>
        <dbReference type="ARBA" id="ARBA00022723"/>
    </source>
</evidence>
<name>A0ABD2ZXW8_9GENT</name>
<dbReference type="EMBL" id="JBJUIK010000007">
    <property type="protein sequence ID" value="KAL3523868.1"/>
    <property type="molecule type" value="Genomic_DNA"/>
</dbReference>
<dbReference type="PROSITE" id="PS50966">
    <property type="entry name" value="ZF_SWIM"/>
    <property type="match status" value="1"/>
</dbReference>
<organism evidence="7 8">
    <name type="scientific">Cinchona calisaya</name>
    <dbReference type="NCBI Taxonomy" id="153742"/>
    <lineage>
        <taxon>Eukaryota</taxon>
        <taxon>Viridiplantae</taxon>
        <taxon>Streptophyta</taxon>
        <taxon>Embryophyta</taxon>
        <taxon>Tracheophyta</taxon>
        <taxon>Spermatophyta</taxon>
        <taxon>Magnoliopsida</taxon>
        <taxon>eudicotyledons</taxon>
        <taxon>Gunneridae</taxon>
        <taxon>Pentapetalae</taxon>
        <taxon>asterids</taxon>
        <taxon>lamiids</taxon>
        <taxon>Gentianales</taxon>
        <taxon>Rubiaceae</taxon>
        <taxon>Cinchonoideae</taxon>
        <taxon>Cinchoneae</taxon>
        <taxon>Cinchona</taxon>
    </lineage>
</organism>
<keyword evidence="3" id="KW-0862">Zinc</keyword>
<feature type="region of interest" description="Disordered" evidence="5">
    <location>
        <begin position="354"/>
        <end position="394"/>
    </location>
</feature>
<feature type="compositionally biased region" description="Polar residues" evidence="5">
    <location>
        <begin position="143"/>
        <end position="152"/>
    </location>
</feature>
<comment type="caution">
    <text evidence="7">The sequence shown here is derived from an EMBL/GenBank/DDBJ whole genome shotgun (WGS) entry which is preliminary data.</text>
</comment>
<evidence type="ECO:0000313" key="7">
    <source>
        <dbReference type="EMBL" id="KAL3523868.1"/>
    </source>
</evidence>